<gene>
    <name evidence="1" type="ORF">TNO010_110078</name>
</gene>
<protein>
    <recommendedName>
        <fullName evidence="3">LVIVD repeat-containing protein</fullName>
    </recommendedName>
</protein>
<reference evidence="1 2" key="1">
    <citation type="submission" date="2017-11" db="EMBL/GenBank/DDBJ databases">
        <authorList>
            <person name="Duchaud E."/>
        </authorList>
    </citation>
    <scope>NUCLEOTIDE SEQUENCE [LARGE SCALE GENOMIC DNA]</scope>
    <source>
        <strain evidence="1 2">TNO010</strain>
    </source>
</reference>
<evidence type="ECO:0008006" key="3">
    <source>
        <dbReference type="Google" id="ProtNLM"/>
    </source>
</evidence>
<evidence type="ECO:0000313" key="2">
    <source>
        <dbReference type="Proteomes" id="UP000490060"/>
    </source>
</evidence>
<dbReference type="AlphaFoldDB" id="A0A2I2LD21"/>
<dbReference type="PROSITE" id="PS51257">
    <property type="entry name" value="PROKAR_LIPOPROTEIN"/>
    <property type="match status" value="1"/>
</dbReference>
<proteinExistence type="predicted"/>
<dbReference type="Proteomes" id="UP000490060">
    <property type="component" value="Unassembled WGS sequence"/>
</dbReference>
<organism evidence="1 2">
    <name type="scientific">Tenacibaculum finnmarkense genomovar ulcerans</name>
    <dbReference type="NCBI Taxonomy" id="2781388"/>
    <lineage>
        <taxon>Bacteria</taxon>
        <taxon>Pseudomonadati</taxon>
        <taxon>Bacteroidota</taxon>
        <taxon>Flavobacteriia</taxon>
        <taxon>Flavobacteriales</taxon>
        <taxon>Flavobacteriaceae</taxon>
        <taxon>Tenacibaculum</taxon>
        <taxon>Tenacibaculum finnmarkense</taxon>
    </lineage>
</organism>
<accession>A0A2I2LD21</accession>
<name>A0A2I2LD21_9FLAO</name>
<dbReference type="EMBL" id="OENE01000003">
    <property type="protein sequence ID" value="SOS58105.1"/>
    <property type="molecule type" value="Genomic_DNA"/>
</dbReference>
<evidence type="ECO:0000313" key="1">
    <source>
        <dbReference type="EMBL" id="SOS58105.1"/>
    </source>
</evidence>
<sequence length="169" mass="19627">MSKDLTMKILILFSFFIFSSCFDIGCTDPGYDSFKSSYEPITIKRADLNTSIAFQDNIEMTESSKIYIFNDYIFINDKRKGFHIFDNSDPKNPVKKKFLKIPGATDIAIRNNTFFINQATDLVSLSIDLKTFKLNIDKRLENVFPRLESPDGFYESVKKEEIIVNWIKK</sequence>